<organism evidence="1 2">
    <name type="scientific">Parasponia andersonii</name>
    <name type="common">Sponia andersonii</name>
    <dbReference type="NCBI Taxonomy" id="3476"/>
    <lineage>
        <taxon>Eukaryota</taxon>
        <taxon>Viridiplantae</taxon>
        <taxon>Streptophyta</taxon>
        <taxon>Embryophyta</taxon>
        <taxon>Tracheophyta</taxon>
        <taxon>Spermatophyta</taxon>
        <taxon>Magnoliopsida</taxon>
        <taxon>eudicotyledons</taxon>
        <taxon>Gunneridae</taxon>
        <taxon>Pentapetalae</taxon>
        <taxon>rosids</taxon>
        <taxon>fabids</taxon>
        <taxon>Rosales</taxon>
        <taxon>Cannabaceae</taxon>
        <taxon>Parasponia</taxon>
    </lineage>
</organism>
<dbReference type="Proteomes" id="UP000237105">
    <property type="component" value="Unassembled WGS sequence"/>
</dbReference>
<protein>
    <submittedName>
        <fullName evidence="1">Uncharacterized protein</fullName>
    </submittedName>
</protein>
<comment type="caution">
    <text evidence="1">The sequence shown here is derived from an EMBL/GenBank/DDBJ whole genome shotgun (WGS) entry which is preliminary data.</text>
</comment>
<proteinExistence type="predicted"/>
<sequence>MPAHCSDSQNSGDKKLALAHTVEISLIKCRALARTKSSSHSDKAHKMSSSCLQKVDLSLHEVELLLTTNQALARKKSSTRSQKVELLLSQSRAILVHSQAMLV</sequence>
<dbReference type="AlphaFoldDB" id="A0A2P5CQ52"/>
<gene>
    <name evidence="1" type="ORF">PanWU01x14_134080</name>
</gene>
<name>A0A2P5CQ52_PARAD</name>
<dbReference type="EMBL" id="JXTB01000107">
    <property type="protein sequence ID" value="PON63136.1"/>
    <property type="molecule type" value="Genomic_DNA"/>
</dbReference>
<evidence type="ECO:0000313" key="2">
    <source>
        <dbReference type="Proteomes" id="UP000237105"/>
    </source>
</evidence>
<keyword evidence="2" id="KW-1185">Reference proteome</keyword>
<accession>A0A2P5CQ52</accession>
<reference evidence="2" key="1">
    <citation type="submission" date="2016-06" db="EMBL/GenBank/DDBJ databases">
        <title>Parallel loss of symbiosis genes in relatives of nitrogen-fixing non-legume Parasponia.</title>
        <authorList>
            <person name="Van Velzen R."/>
            <person name="Holmer R."/>
            <person name="Bu F."/>
            <person name="Rutten L."/>
            <person name="Van Zeijl A."/>
            <person name="Liu W."/>
            <person name="Santuari L."/>
            <person name="Cao Q."/>
            <person name="Sharma T."/>
            <person name="Shen D."/>
            <person name="Roswanjaya Y."/>
            <person name="Wardhani T."/>
            <person name="Kalhor M.S."/>
            <person name="Jansen J."/>
            <person name="Van den Hoogen J."/>
            <person name="Gungor B."/>
            <person name="Hartog M."/>
            <person name="Hontelez J."/>
            <person name="Verver J."/>
            <person name="Yang W.-C."/>
            <person name="Schijlen E."/>
            <person name="Repin R."/>
            <person name="Schilthuizen M."/>
            <person name="Schranz E."/>
            <person name="Heidstra R."/>
            <person name="Miyata K."/>
            <person name="Fedorova E."/>
            <person name="Kohlen W."/>
            <person name="Bisseling T."/>
            <person name="Smit S."/>
            <person name="Geurts R."/>
        </authorList>
    </citation>
    <scope>NUCLEOTIDE SEQUENCE [LARGE SCALE GENOMIC DNA]</scope>
    <source>
        <strain evidence="2">cv. WU1-14</strain>
    </source>
</reference>
<evidence type="ECO:0000313" key="1">
    <source>
        <dbReference type="EMBL" id="PON63136.1"/>
    </source>
</evidence>